<evidence type="ECO:0000256" key="9">
    <source>
        <dbReference type="ARBA" id="ARBA00008737"/>
    </source>
</evidence>
<comment type="function">
    <text evidence="4 20">The beta subunit is responsible for the synthesis of L-tryptophan from indole and L-serine.</text>
</comment>
<evidence type="ECO:0000256" key="8">
    <source>
        <dbReference type="ARBA" id="ARBA00007571"/>
    </source>
</evidence>
<dbReference type="CDD" id="cd00331">
    <property type="entry name" value="IGPS"/>
    <property type="match status" value="1"/>
</dbReference>
<keyword evidence="17 20" id="KW-0456">Lyase</keyword>
<dbReference type="InterPro" id="IPR001468">
    <property type="entry name" value="Indole-3-GlycerolPSynthase_CS"/>
</dbReference>
<dbReference type="PROSITE" id="PS00168">
    <property type="entry name" value="TRP_SYNTHASE_BETA"/>
    <property type="match status" value="1"/>
</dbReference>
<evidence type="ECO:0000256" key="18">
    <source>
        <dbReference type="ARBA" id="ARBA00023268"/>
    </source>
</evidence>
<dbReference type="PROSITE" id="PS00614">
    <property type="entry name" value="IGPS"/>
    <property type="match status" value="1"/>
</dbReference>
<evidence type="ECO:0000256" key="7">
    <source>
        <dbReference type="ARBA" id="ARBA00004733"/>
    </source>
</evidence>
<dbReference type="PANTHER" id="PTHR48077:SF3">
    <property type="entry name" value="TRYPTOPHAN SYNTHASE"/>
    <property type="match status" value="1"/>
</dbReference>
<name>A0ABY6HU39_9ARCH</name>
<keyword evidence="14 20" id="KW-0663">Pyridoxal phosphate</keyword>
<comment type="pathway">
    <text evidence="7 20">Amino-acid biosynthesis; L-tryptophan biosynthesis; L-tryptophan from chorismate: step 5/5.</text>
</comment>
<dbReference type="SUPFAM" id="SSF51366">
    <property type="entry name" value="Ribulose-phoshate binding barrel"/>
    <property type="match status" value="2"/>
</dbReference>
<evidence type="ECO:0000256" key="6">
    <source>
        <dbReference type="ARBA" id="ARBA00004696"/>
    </source>
</evidence>
<evidence type="ECO:0000256" key="20">
    <source>
        <dbReference type="HAMAP-Rule" id="MF_00133"/>
    </source>
</evidence>
<dbReference type="InterPro" id="IPR001926">
    <property type="entry name" value="TrpB-like_PALP"/>
</dbReference>
<evidence type="ECO:0000259" key="22">
    <source>
        <dbReference type="Pfam" id="PF00218"/>
    </source>
</evidence>
<dbReference type="NCBIfam" id="TIGR00263">
    <property type="entry name" value="trpB"/>
    <property type="match status" value="1"/>
</dbReference>
<evidence type="ECO:0000256" key="16">
    <source>
        <dbReference type="ARBA" id="ARBA00023235"/>
    </source>
</evidence>
<dbReference type="PANTHER" id="PTHR48077">
    <property type="entry name" value="TRYPTOPHAN SYNTHASE-RELATED"/>
    <property type="match status" value="1"/>
</dbReference>
<comment type="similarity">
    <text evidence="10 20">Belongs to the TrpB family.</text>
</comment>
<dbReference type="Pfam" id="PF00218">
    <property type="entry name" value="IGPS"/>
    <property type="match status" value="1"/>
</dbReference>
<dbReference type="CDD" id="cd06446">
    <property type="entry name" value="Trp-synth_B"/>
    <property type="match status" value="1"/>
</dbReference>
<evidence type="ECO:0000256" key="19">
    <source>
        <dbReference type="ARBA" id="ARBA00049047"/>
    </source>
</evidence>
<feature type="domain" description="N-(5'phosphoribosyl) anthranilate isomerase (PRAI)" evidence="24">
    <location>
        <begin position="310"/>
        <end position="490"/>
    </location>
</feature>
<dbReference type="InterPro" id="IPR013798">
    <property type="entry name" value="Indole-3-glycerol_P_synth_dom"/>
</dbReference>
<keyword evidence="18" id="KW-0511">Multifunctional enzyme</keyword>
<reference evidence="25" key="1">
    <citation type="submission" date="2022-09" db="EMBL/GenBank/DDBJ databases">
        <title>Actin cytoskeleton and complex cell architecture in an #Asgard archaeon.</title>
        <authorList>
            <person name="Ponce Toledo R.I."/>
            <person name="Schleper C."/>
            <person name="Rodrigues Oliveira T."/>
            <person name="Wollweber F."/>
            <person name="Xu J."/>
            <person name="Rittmann S."/>
            <person name="Klingl A."/>
            <person name="Pilhofer M."/>
        </authorList>
    </citation>
    <scope>NUCLEOTIDE SEQUENCE</scope>
    <source>
        <strain evidence="25">B-35</strain>
    </source>
</reference>
<evidence type="ECO:0000259" key="24">
    <source>
        <dbReference type="Pfam" id="PF00697"/>
    </source>
</evidence>
<comment type="catalytic activity">
    <reaction evidence="1 21">
        <text>N-(5-phospho-beta-D-ribosyl)anthranilate = 1-(2-carboxyphenylamino)-1-deoxy-D-ribulose 5-phosphate</text>
        <dbReference type="Rhea" id="RHEA:21540"/>
        <dbReference type="ChEBI" id="CHEBI:18277"/>
        <dbReference type="ChEBI" id="CHEBI:58613"/>
        <dbReference type="EC" id="5.3.1.24"/>
    </reaction>
</comment>
<dbReference type="Gene3D" id="3.20.20.70">
    <property type="entry name" value="Aldolase class I"/>
    <property type="match status" value="2"/>
</dbReference>
<comment type="pathway">
    <text evidence="5 21">Amino-acid biosynthesis; L-tryptophan biosynthesis; L-tryptophan from chorismate: step 3/5.</text>
</comment>
<feature type="domain" description="Tryptophan synthase beta chain-like PALP" evidence="23">
    <location>
        <begin position="565"/>
        <end position="888"/>
    </location>
</feature>
<dbReference type="HAMAP" id="MF_00135">
    <property type="entry name" value="PRAI"/>
    <property type="match status" value="1"/>
</dbReference>
<evidence type="ECO:0000256" key="17">
    <source>
        <dbReference type="ARBA" id="ARBA00023239"/>
    </source>
</evidence>
<dbReference type="Pfam" id="PF00291">
    <property type="entry name" value="PALP"/>
    <property type="match status" value="1"/>
</dbReference>
<comment type="catalytic activity">
    <reaction evidence="19 20">
        <text>(1S,2R)-1-C-(indol-3-yl)glycerol 3-phosphate + L-serine = D-glyceraldehyde 3-phosphate + L-tryptophan + H2O</text>
        <dbReference type="Rhea" id="RHEA:10532"/>
        <dbReference type="ChEBI" id="CHEBI:15377"/>
        <dbReference type="ChEBI" id="CHEBI:33384"/>
        <dbReference type="ChEBI" id="CHEBI:57912"/>
        <dbReference type="ChEBI" id="CHEBI:58866"/>
        <dbReference type="ChEBI" id="CHEBI:59776"/>
        <dbReference type="EC" id="4.2.1.20"/>
    </reaction>
</comment>
<dbReference type="GO" id="GO:0004834">
    <property type="term" value="F:tryptophan synthase activity"/>
    <property type="evidence" value="ECO:0007669"/>
    <property type="project" value="UniProtKB-EC"/>
</dbReference>
<evidence type="ECO:0000259" key="23">
    <source>
        <dbReference type="Pfam" id="PF00291"/>
    </source>
</evidence>
<dbReference type="InterPro" id="IPR011060">
    <property type="entry name" value="RibuloseP-bd_barrel"/>
</dbReference>
<comment type="pathway">
    <text evidence="6">Amino-acid biosynthesis; L-tryptophan biosynthesis; L-tryptophan from chorismate: step 4/5.</text>
</comment>
<keyword evidence="12 21" id="KW-0028">Amino-acid biosynthesis</keyword>
<dbReference type="EMBL" id="CP104013">
    <property type="protein sequence ID" value="UYP47038.1"/>
    <property type="molecule type" value="Genomic_DNA"/>
</dbReference>
<dbReference type="InterPro" id="IPR036052">
    <property type="entry name" value="TrpB-like_PALP_sf"/>
</dbReference>
<evidence type="ECO:0000256" key="14">
    <source>
        <dbReference type="ARBA" id="ARBA00022898"/>
    </source>
</evidence>
<dbReference type="EC" id="4.2.1.20" evidence="20"/>
<evidence type="ECO:0000256" key="21">
    <source>
        <dbReference type="HAMAP-Rule" id="MF_00135"/>
    </source>
</evidence>
<evidence type="ECO:0000256" key="11">
    <source>
        <dbReference type="ARBA" id="ARBA00011270"/>
    </source>
</evidence>
<protein>
    <recommendedName>
        <fullName evidence="20 21">Multifunctional fusion protein</fullName>
    </recommendedName>
    <domain>
        <recommendedName>
            <fullName evidence="21">N-(5'-phosphoribosyl)anthranilate isomerase</fullName>
            <shortName evidence="21">PRAI</shortName>
            <ecNumber evidence="21">5.3.1.24</ecNumber>
        </recommendedName>
    </domain>
    <domain>
        <recommendedName>
            <fullName evidence="20">Tryptophan synthase beta chain</fullName>
            <ecNumber evidence="20">4.2.1.20</ecNumber>
        </recommendedName>
    </domain>
</protein>
<dbReference type="Proteomes" id="UP001208689">
    <property type="component" value="Chromosome"/>
</dbReference>
<comment type="cofactor">
    <cofactor evidence="3 20">
        <name>pyridoxal 5'-phosphate</name>
        <dbReference type="ChEBI" id="CHEBI:597326"/>
    </cofactor>
</comment>
<comment type="similarity">
    <text evidence="9">Belongs to the TrpC family.</text>
</comment>
<organism evidence="25 26">
    <name type="scientific">Candidatus Lokiarchaeum ossiferum</name>
    <dbReference type="NCBI Taxonomy" id="2951803"/>
    <lineage>
        <taxon>Archaea</taxon>
        <taxon>Promethearchaeati</taxon>
        <taxon>Promethearchaeota</taxon>
        <taxon>Promethearchaeia</taxon>
        <taxon>Promethearchaeales</taxon>
        <taxon>Promethearchaeaceae</taxon>
        <taxon>Candidatus Lokiarchaeum</taxon>
    </lineage>
</organism>
<dbReference type="HAMAP" id="MF_00133">
    <property type="entry name" value="Trp_synth_beta"/>
    <property type="match status" value="1"/>
</dbReference>
<comment type="similarity">
    <text evidence="8 21">Belongs to the TrpF family.</text>
</comment>
<comment type="subunit">
    <text evidence="11 20">Tetramer of two alpha and two beta chains.</text>
</comment>
<keyword evidence="15 21" id="KW-0057">Aromatic amino acid biosynthesis</keyword>
<dbReference type="Gene3D" id="3.40.50.1100">
    <property type="match status" value="2"/>
</dbReference>
<evidence type="ECO:0000256" key="4">
    <source>
        <dbReference type="ARBA" id="ARBA00002786"/>
    </source>
</evidence>
<dbReference type="Pfam" id="PF00697">
    <property type="entry name" value="PRAI"/>
    <property type="match status" value="1"/>
</dbReference>
<evidence type="ECO:0000256" key="2">
    <source>
        <dbReference type="ARBA" id="ARBA00001633"/>
    </source>
</evidence>
<evidence type="ECO:0000313" key="26">
    <source>
        <dbReference type="Proteomes" id="UP001208689"/>
    </source>
</evidence>
<evidence type="ECO:0000313" key="25">
    <source>
        <dbReference type="EMBL" id="UYP47038.1"/>
    </source>
</evidence>
<sequence length="907" mass="101099">MEIAESRKQDIPTIRTILENPAIDSKLSGSNKRDRFTLANILRNRQNLGLITELKPASPSRGSLLPLNEFQEHIPEASIQEKILFPTVKNIRKMTKEMIAGGAIAISVLVEPRKFKGSFGNLSLVAENTPRTIPIILKDFNISKAQLELGKQCGASNALLITSICDPVEMFYLMHEVGLEPLVEIHDEKDLEKIRPLQFAREPFVIGINNRNLKDLTTDLKHTFNLVLKVRKIFGESQPIITESGINLRNHVLKMESLGIFAALVGTAIMSGSITEKMEELTGNNHTFLKICGMTDYHILGKIKYPSISAFGTILDIPSSKRNLKIDETIEIHANIPENKLKVLVLKDKNLKEIKKIDSIVKPDFLQIHISKNALQLKDFPLYLLRKMIHPMNIKNSALSEVFNEIRSLPSEIFAILLDSSNGRGKILDLERTQQILKQIPNRRFIVAGGIGTNNIGTILTTLDPFGIDISSALEMDGKKNKQRVANFMEEFTKTQRQKTKEKCCFSSYKTQFPDRHGKFGRFGGKFVPETLIPAINELEREYCRYKEDPAFIKELNQIRSNYMGRPTPLSFSKNLSKKFGCKIYLKREDLLHGGAHKLNNVMGQALLAKKMGKTKLVAETGAGQHGFATSIAGAYFGMKTTIFMGAIDMQRQKYNVSRMKMLGATVIPVTSGTQTLKDAVNAGLQYWIANLGDTHYLMGSVVGPHPYPMMVRDFQKVIGEEIHSQIKFFEGRLPDKIVACVGGGSNAMGAFYEFIDKEEVELWGVEAAGKGSQTDHHALALQKGTDGILHGARQLLIQDENRNIQESYSISAGLDYPGVGPELCYLKAINRLKLSYITDTEAIDACLTLTHTEGIIPALESSHAIAFGLQIAEKMTPNEILVINLSGHGGKDIETLMQNMEKTSHE</sequence>
<keyword evidence="26" id="KW-1185">Reference proteome</keyword>
<feature type="domain" description="Indole-3-glycerol phosphate synthase" evidence="22">
    <location>
        <begin position="2"/>
        <end position="273"/>
    </location>
</feature>
<keyword evidence="16 21" id="KW-0413">Isomerase</keyword>
<dbReference type="EC" id="5.3.1.24" evidence="21"/>
<evidence type="ECO:0000256" key="5">
    <source>
        <dbReference type="ARBA" id="ARBA00004664"/>
    </source>
</evidence>
<keyword evidence="13 21" id="KW-0822">Tryptophan biosynthesis</keyword>
<evidence type="ECO:0000256" key="3">
    <source>
        <dbReference type="ARBA" id="ARBA00001933"/>
    </source>
</evidence>
<feature type="modified residue" description="N6-(pyridoxal phosphate)lysine" evidence="20">
    <location>
        <position position="598"/>
    </location>
</feature>
<proteinExistence type="inferred from homology"/>
<evidence type="ECO:0000256" key="1">
    <source>
        <dbReference type="ARBA" id="ARBA00001164"/>
    </source>
</evidence>
<evidence type="ECO:0000256" key="15">
    <source>
        <dbReference type="ARBA" id="ARBA00023141"/>
    </source>
</evidence>
<dbReference type="InterPro" id="IPR013785">
    <property type="entry name" value="Aldolase_TIM"/>
</dbReference>
<evidence type="ECO:0000256" key="12">
    <source>
        <dbReference type="ARBA" id="ARBA00022605"/>
    </source>
</evidence>
<dbReference type="InterPro" id="IPR001240">
    <property type="entry name" value="PRAI_dom"/>
</dbReference>
<comment type="catalytic activity">
    <reaction evidence="2">
        <text>1-(2-carboxyphenylamino)-1-deoxy-D-ribulose 5-phosphate + H(+) = (1S,2R)-1-C-(indol-3-yl)glycerol 3-phosphate + CO2 + H2O</text>
        <dbReference type="Rhea" id="RHEA:23476"/>
        <dbReference type="ChEBI" id="CHEBI:15377"/>
        <dbReference type="ChEBI" id="CHEBI:15378"/>
        <dbReference type="ChEBI" id="CHEBI:16526"/>
        <dbReference type="ChEBI" id="CHEBI:58613"/>
        <dbReference type="ChEBI" id="CHEBI:58866"/>
        <dbReference type="EC" id="4.1.1.48"/>
    </reaction>
</comment>
<evidence type="ECO:0000256" key="13">
    <source>
        <dbReference type="ARBA" id="ARBA00022822"/>
    </source>
</evidence>
<dbReference type="InterPro" id="IPR006653">
    <property type="entry name" value="Trp_synth_b_CS"/>
</dbReference>
<accession>A0ABY6HU39</accession>
<dbReference type="InterPro" id="IPR023026">
    <property type="entry name" value="Trp_synth_beta/beta-like"/>
</dbReference>
<gene>
    <name evidence="21" type="primary">trpF</name>
    <name evidence="20" type="synonym">trpB</name>
    <name evidence="25" type="ORF">NEF87_003323</name>
</gene>
<dbReference type="InterPro" id="IPR006654">
    <property type="entry name" value="Trp_synth_beta"/>
</dbReference>
<evidence type="ECO:0000256" key="10">
    <source>
        <dbReference type="ARBA" id="ARBA00009982"/>
    </source>
</evidence>
<dbReference type="SUPFAM" id="SSF53686">
    <property type="entry name" value="Tryptophan synthase beta subunit-like PLP-dependent enzymes"/>
    <property type="match status" value="1"/>
</dbReference>